<reference evidence="8" key="1">
    <citation type="journal article" date="2023" name="PhytoFront">
        <title>Draft Genome Resources of Seven Strains of Tilletia horrida, Causal Agent of Kernel Smut of Rice.</title>
        <authorList>
            <person name="Khanal S."/>
            <person name="Antony Babu S."/>
            <person name="Zhou X.G."/>
        </authorList>
    </citation>
    <scope>NUCLEOTIDE SEQUENCE</scope>
    <source>
        <strain evidence="8">TX6</strain>
    </source>
</reference>
<keyword evidence="2 6" id="KW-0812">Transmembrane</keyword>
<protein>
    <recommendedName>
        <fullName evidence="7">DUF202 domain-containing protein</fullName>
    </recommendedName>
</protein>
<evidence type="ECO:0000256" key="6">
    <source>
        <dbReference type="SAM" id="Phobius"/>
    </source>
</evidence>
<sequence length="193" mass="21089">MSNSTSEPASNQASTRTSLLQHPRPPSSSPPAERYGSTATATPVPVDHPPARPSAQSPSVLIYTKNNVLDLRAAQRTFDGAYTRTALSQLSYAVVILRLFQTEFYPVGIAYVILSVGLLGIGILRYRLTMESPEETPLHDDHHPPQTRLHQHQHQPIVTPLPTRFKTAGDVVAVATAFTIALQIALLVLILRL</sequence>
<evidence type="ECO:0000256" key="4">
    <source>
        <dbReference type="ARBA" id="ARBA00023136"/>
    </source>
</evidence>
<dbReference type="InterPro" id="IPR003807">
    <property type="entry name" value="DUF202"/>
</dbReference>
<evidence type="ECO:0000256" key="2">
    <source>
        <dbReference type="ARBA" id="ARBA00022692"/>
    </source>
</evidence>
<keyword evidence="3 6" id="KW-1133">Transmembrane helix</keyword>
<evidence type="ECO:0000259" key="7">
    <source>
        <dbReference type="Pfam" id="PF02656"/>
    </source>
</evidence>
<comment type="caution">
    <text evidence="8">The sequence shown here is derived from an EMBL/GenBank/DDBJ whole genome shotgun (WGS) entry which is preliminary data.</text>
</comment>
<dbReference type="PANTHER" id="PTHR38646:SF1">
    <property type="entry name" value="DUF202 DOMAIN-CONTAINING PROTEIN"/>
    <property type="match status" value="1"/>
</dbReference>
<gene>
    <name evidence="8" type="ORF">OC846_001223</name>
</gene>
<organism evidence="8 9">
    <name type="scientific">Tilletia horrida</name>
    <dbReference type="NCBI Taxonomy" id="155126"/>
    <lineage>
        <taxon>Eukaryota</taxon>
        <taxon>Fungi</taxon>
        <taxon>Dikarya</taxon>
        <taxon>Basidiomycota</taxon>
        <taxon>Ustilaginomycotina</taxon>
        <taxon>Exobasidiomycetes</taxon>
        <taxon>Tilletiales</taxon>
        <taxon>Tilletiaceae</taxon>
        <taxon>Tilletia</taxon>
    </lineage>
</organism>
<dbReference type="Pfam" id="PF02656">
    <property type="entry name" value="DUF202"/>
    <property type="match status" value="1"/>
</dbReference>
<feature type="region of interest" description="Disordered" evidence="5">
    <location>
        <begin position="1"/>
        <end position="59"/>
    </location>
</feature>
<feature type="compositionally biased region" description="Polar residues" evidence="5">
    <location>
        <begin position="1"/>
        <end position="20"/>
    </location>
</feature>
<dbReference type="AlphaFoldDB" id="A0AAN6GTF8"/>
<evidence type="ECO:0000256" key="3">
    <source>
        <dbReference type="ARBA" id="ARBA00022989"/>
    </source>
</evidence>
<dbReference type="EMBL" id="JAPDMZ010000016">
    <property type="protein sequence ID" value="KAK0556398.1"/>
    <property type="molecule type" value="Genomic_DNA"/>
</dbReference>
<evidence type="ECO:0000256" key="1">
    <source>
        <dbReference type="ARBA" id="ARBA00004127"/>
    </source>
</evidence>
<evidence type="ECO:0000313" key="8">
    <source>
        <dbReference type="EMBL" id="KAK0556398.1"/>
    </source>
</evidence>
<dbReference type="Proteomes" id="UP001176517">
    <property type="component" value="Unassembled WGS sequence"/>
</dbReference>
<comment type="subcellular location">
    <subcellularLocation>
        <location evidence="1">Endomembrane system</location>
        <topology evidence="1">Multi-pass membrane protein</topology>
    </subcellularLocation>
</comment>
<accession>A0AAN6GTF8</accession>
<feature type="domain" description="DUF202" evidence="7">
    <location>
        <begin position="73"/>
        <end position="129"/>
    </location>
</feature>
<keyword evidence="4 6" id="KW-0472">Membrane</keyword>
<feature type="transmembrane region" description="Helical" evidence="6">
    <location>
        <begin position="104"/>
        <end position="124"/>
    </location>
</feature>
<feature type="transmembrane region" description="Helical" evidence="6">
    <location>
        <begin position="171"/>
        <end position="191"/>
    </location>
</feature>
<dbReference type="PANTHER" id="PTHR38646">
    <property type="entry name" value="YALI0F00814P"/>
    <property type="match status" value="1"/>
</dbReference>
<proteinExistence type="predicted"/>
<keyword evidence="9" id="KW-1185">Reference proteome</keyword>
<evidence type="ECO:0000256" key="5">
    <source>
        <dbReference type="SAM" id="MobiDB-lite"/>
    </source>
</evidence>
<name>A0AAN6GTF8_9BASI</name>
<dbReference type="GO" id="GO:0012505">
    <property type="term" value="C:endomembrane system"/>
    <property type="evidence" value="ECO:0007669"/>
    <property type="project" value="UniProtKB-SubCell"/>
</dbReference>
<evidence type="ECO:0000313" key="9">
    <source>
        <dbReference type="Proteomes" id="UP001176517"/>
    </source>
</evidence>